<dbReference type="PROSITE" id="PS51257">
    <property type="entry name" value="PROKAR_LIPOPROTEIN"/>
    <property type="match status" value="1"/>
</dbReference>
<dbReference type="SUPFAM" id="SSF51445">
    <property type="entry name" value="(Trans)glycosidases"/>
    <property type="match status" value="1"/>
</dbReference>
<feature type="domain" description="DUF4015" evidence="2">
    <location>
        <begin position="92"/>
        <end position="406"/>
    </location>
</feature>
<sequence length="412" mass="47348">MLRIIFHFIIILLLTGTGCTSNESQHETKETPSSFENTNNQGDQINNYKLKNATDNEVTNKDEEAQQNEPSKEEQQLTTEEPKKPGKKDVKGIYLNRNSIKDENIETYIDLVKSSNLNAVVIDIKDDYGKLSYDSNVDRVDEVGSDSDPTVADLQSFIQRLKEEDIYTIARIVTFKDPYLAEHKNEFALKRKDGTIWSDKAGVKWIDPYKMEIWEYVTDIAVEVAEFGIDEIQYDYIRFPENAKQVDQEVAYDNPDNLEKSDAITNFLAVSKEKLAHYPVYVSTDVFGLVTTAENDMGIGQIWEKISPVVDYISPMTYPSHYAPNTYGIANPDEHPYDLMKKAMQDAKARNEKLKENGENPAIIRPWIQDFDYKSIYTEEDVRNQIKAIEEEGITQYLLWNAKNEYTKAAFS</sequence>
<reference evidence="3 4" key="1">
    <citation type="submission" date="2019-11" db="EMBL/GenBank/DDBJ databases">
        <authorList>
            <person name="Li X."/>
        </authorList>
    </citation>
    <scope>NUCLEOTIDE SEQUENCE [LARGE SCALE GENOMIC DNA]</scope>
    <source>
        <strain evidence="3 4">L9</strain>
    </source>
</reference>
<dbReference type="EMBL" id="WOCA01000007">
    <property type="protein sequence ID" value="MUK88932.1"/>
    <property type="molecule type" value="Genomic_DNA"/>
</dbReference>
<dbReference type="InterPro" id="IPR017853">
    <property type="entry name" value="GH"/>
</dbReference>
<feature type="region of interest" description="Disordered" evidence="1">
    <location>
        <begin position="20"/>
        <end position="46"/>
    </location>
</feature>
<dbReference type="Proteomes" id="UP000469125">
    <property type="component" value="Unassembled WGS sequence"/>
</dbReference>
<dbReference type="RefSeq" id="WP_155668903.1">
    <property type="nucleotide sequence ID" value="NZ_WOCA01000007.1"/>
</dbReference>
<proteinExistence type="predicted"/>
<name>A0A6N8FGZ3_9BACI</name>
<dbReference type="PANTHER" id="PTHR43405:SF1">
    <property type="entry name" value="GLYCOSYL HYDROLASE DIGH"/>
    <property type="match status" value="1"/>
</dbReference>
<dbReference type="Gene3D" id="3.20.20.80">
    <property type="entry name" value="Glycosidases"/>
    <property type="match status" value="1"/>
</dbReference>
<comment type="caution">
    <text evidence="3">The sequence shown here is derived from an EMBL/GenBank/DDBJ whole genome shotgun (WGS) entry which is preliminary data.</text>
</comment>
<evidence type="ECO:0000313" key="3">
    <source>
        <dbReference type="EMBL" id="MUK88932.1"/>
    </source>
</evidence>
<gene>
    <name evidence="3" type="ORF">GMD78_11055</name>
</gene>
<dbReference type="Pfam" id="PF13200">
    <property type="entry name" value="DUF4015"/>
    <property type="match status" value="1"/>
</dbReference>
<dbReference type="AlphaFoldDB" id="A0A6N8FGZ3"/>
<evidence type="ECO:0000313" key="4">
    <source>
        <dbReference type="Proteomes" id="UP000469125"/>
    </source>
</evidence>
<organism evidence="3 4">
    <name type="scientific">Ornithinibacillus caprae</name>
    <dbReference type="NCBI Taxonomy" id="2678566"/>
    <lineage>
        <taxon>Bacteria</taxon>
        <taxon>Bacillati</taxon>
        <taxon>Bacillota</taxon>
        <taxon>Bacilli</taxon>
        <taxon>Bacillales</taxon>
        <taxon>Bacillaceae</taxon>
        <taxon>Ornithinibacillus</taxon>
    </lineage>
</organism>
<dbReference type="InterPro" id="IPR052177">
    <property type="entry name" value="Divisome_Glycosyl_Hydrolase"/>
</dbReference>
<feature type="compositionally biased region" description="Polar residues" evidence="1">
    <location>
        <begin position="31"/>
        <end position="46"/>
    </location>
</feature>
<accession>A0A6N8FGZ3</accession>
<dbReference type="InterPro" id="IPR025275">
    <property type="entry name" value="DUF4015"/>
</dbReference>
<evidence type="ECO:0000256" key="1">
    <source>
        <dbReference type="SAM" id="MobiDB-lite"/>
    </source>
</evidence>
<protein>
    <submittedName>
        <fullName evidence="3">GTP-binding protein</fullName>
    </submittedName>
</protein>
<keyword evidence="4" id="KW-1185">Reference proteome</keyword>
<feature type="region of interest" description="Disordered" evidence="1">
    <location>
        <begin position="58"/>
        <end position="90"/>
    </location>
</feature>
<evidence type="ECO:0000259" key="2">
    <source>
        <dbReference type="Pfam" id="PF13200"/>
    </source>
</evidence>
<dbReference type="PANTHER" id="PTHR43405">
    <property type="entry name" value="GLYCOSYL HYDROLASE DIGH"/>
    <property type="match status" value="1"/>
</dbReference>